<proteinExistence type="predicted"/>
<dbReference type="STRING" id="1233.SAMN05216387_102228"/>
<dbReference type="Proteomes" id="UP000198620">
    <property type="component" value="Unassembled WGS sequence"/>
</dbReference>
<name>A0A1H7IMM6_9PROT</name>
<gene>
    <name evidence="1" type="ORF">SAMN05216387_102228</name>
</gene>
<accession>A0A1H7IMM6</accession>
<dbReference type="EMBL" id="FOBH01000002">
    <property type="protein sequence ID" value="SEK63574.1"/>
    <property type="molecule type" value="Genomic_DNA"/>
</dbReference>
<dbReference type="OrthoDB" id="8564695at2"/>
<organism evidence="1 2">
    <name type="scientific">Nitrosovibrio tenuis</name>
    <dbReference type="NCBI Taxonomy" id="1233"/>
    <lineage>
        <taxon>Bacteria</taxon>
        <taxon>Pseudomonadati</taxon>
        <taxon>Pseudomonadota</taxon>
        <taxon>Betaproteobacteria</taxon>
        <taxon>Nitrosomonadales</taxon>
        <taxon>Nitrosomonadaceae</taxon>
        <taxon>Nitrosovibrio</taxon>
    </lineage>
</organism>
<evidence type="ECO:0000313" key="2">
    <source>
        <dbReference type="Proteomes" id="UP000198620"/>
    </source>
</evidence>
<reference evidence="1 2" key="1">
    <citation type="submission" date="2016-10" db="EMBL/GenBank/DDBJ databases">
        <authorList>
            <person name="de Groot N.N."/>
        </authorList>
    </citation>
    <scope>NUCLEOTIDE SEQUENCE [LARGE SCALE GENOMIC DNA]</scope>
    <source>
        <strain evidence="1 2">Nv1</strain>
    </source>
</reference>
<evidence type="ECO:0000313" key="1">
    <source>
        <dbReference type="EMBL" id="SEK63574.1"/>
    </source>
</evidence>
<dbReference type="InterPro" id="IPR046181">
    <property type="entry name" value="DUF6209"/>
</dbReference>
<sequence length="290" mass="32475">MKSKAVIQFLRDWRELQHGAIERNGRVKVEYDMQRLPKCFTAWRGAEFGDITAYIRFHPRGEIIRGSVVAPVREQEIQPGMVIGHVPAPFETGVPDDATQAEIWFHNFYQTSARCDAWDSRFGRNYWFDIGGAPPASPAQPVGYRSGALARPEMVNVLEQNAAKINVFPSLPEGGPQQGTDLQTLLKVSAWVRETAFGANAWIDVHIFDGSDKLIHSETLTLTYAGVGPALRYEFSAKVYQGTTATPGSVQPRPEARKIQYRLYYDINFQVFTDGILHQLQLAEDADTSA</sequence>
<dbReference type="AlphaFoldDB" id="A0A1H7IMM6"/>
<dbReference type="Pfam" id="PF19714">
    <property type="entry name" value="DUF6209"/>
    <property type="match status" value="1"/>
</dbReference>
<dbReference type="RefSeq" id="WP_090827264.1">
    <property type="nucleotide sequence ID" value="NZ_FOBH01000002.1"/>
</dbReference>
<keyword evidence="2" id="KW-1185">Reference proteome</keyword>
<protein>
    <submittedName>
        <fullName evidence="1">Uncharacterized protein</fullName>
    </submittedName>
</protein>